<dbReference type="Pfam" id="PF13419">
    <property type="entry name" value="HAD_2"/>
    <property type="match status" value="1"/>
</dbReference>
<dbReference type="PRINTS" id="PR00413">
    <property type="entry name" value="HADHALOGNASE"/>
</dbReference>
<keyword evidence="3" id="KW-1185">Reference proteome</keyword>
<reference evidence="3" key="1">
    <citation type="journal article" date="2019" name="Int. J. Syst. Evol. Microbiol.">
        <title>The Global Catalogue of Microorganisms (GCM) 10K type strain sequencing project: providing services to taxonomists for standard genome sequencing and annotation.</title>
        <authorList>
            <consortium name="The Broad Institute Genomics Platform"/>
            <consortium name="The Broad Institute Genome Sequencing Center for Infectious Disease"/>
            <person name="Wu L."/>
            <person name="Ma J."/>
        </authorList>
    </citation>
    <scope>NUCLEOTIDE SEQUENCE [LARGE SCALE GENOMIC DNA]</scope>
    <source>
        <strain evidence="3">JCM 17759</strain>
    </source>
</reference>
<feature type="compositionally biased region" description="Polar residues" evidence="1">
    <location>
        <begin position="1"/>
        <end position="11"/>
    </location>
</feature>
<evidence type="ECO:0000256" key="1">
    <source>
        <dbReference type="SAM" id="MobiDB-lite"/>
    </source>
</evidence>
<organism evidence="2 3">
    <name type="scientific">Novipirellula rosea</name>
    <dbReference type="NCBI Taxonomy" id="1031540"/>
    <lineage>
        <taxon>Bacteria</taxon>
        <taxon>Pseudomonadati</taxon>
        <taxon>Planctomycetota</taxon>
        <taxon>Planctomycetia</taxon>
        <taxon>Pirellulales</taxon>
        <taxon>Pirellulaceae</taxon>
        <taxon>Novipirellula</taxon>
    </lineage>
</organism>
<gene>
    <name evidence="2" type="ORF">GCM10023156_65380</name>
</gene>
<dbReference type="Gene3D" id="3.40.50.1000">
    <property type="entry name" value="HAD superfamily/HAD-like"/>
    <property type="match status" value="1"/>
</dbReference>
<dbReference type="PANTHER" id="PTHR18901:SF38">
    <property type="entry name" value="PSEUDOURIDINE-5'-PHOSPHATASE"/>
    <property type="match status" value="1"/>
</dbReference>
<dbReference type="Gene3D" id="1.10.150.240">
    <property type="entry name" value="Putative phosphatase, domain 2"/>
    <property type="match status" value="1"/>
</dbReference>
<dbReference type="Proteomes" id="UP001500840">
    <property type="component" value="Unassembled WGS sequence"/>
</dbReference>
<comment type="caution">
    <text evidence="2">The sequence shown here is derived from an EMBL/GenBank/DDBJ whole genome shotgun (WGS) entry which is preliminary data.</text>
</comment>
<dbReference type="InterPro" id="IPR023214">
    <property type="entry name" value="HAD_sf"/>
</dbReference>
<dbReference type="InterPro" id="IPR036412">
    <property type="entry name" value="HAD-like_sf"/>
</dbReference>
<dbReference type="SUPFAM" id="SSF56784">
    <property type="entry name" value="HAD-like"/>
    <property type="match status" value="1"/>
</dbReference>
<dbReference type="SFLD" id="SFLDS00003">
    <property type="entry name" value="Haloacid_Dehalogenase"/>
    <property type="match status" value="1"/>
</dbReference>
<dbReference type="GO" id="GO:0016787">
    <property type="term" value="F:hydrolase activity"/>
    <property type="evidence" value="ECO:0007669"/>
    <property type="project" value="UniProtKB-KW"/>
</dbReference>
<dbReference type="InterPro" id="IPR023198">
    <property type="entry name" value="PGP-like_dom2"/>
</dbReference>
<evidence type="ECO:0000313" key="2">
    <source>
        <dbReference type="EMBL" id="GAA4471180.1"/>
    </source>
</evidence>
<dbReference type="RefSeq" id="WP_345327879.1">
    <property type="nucleotide sequence ID" value="NZ_BAABGA010000120.1"/>
</dbReference>
<name>A0ABP8NUN9_9BACT</name>
<proteinExistence type="predicted"/>
<dbReference type="InterPro" id="IPR041492">
    <property type="entry name" value="HAD_2"/>
</dbReference>
<dbReference type="SFLD" id="SFLDG01129">
    <property type="entry name" value="C1.5:_HAD__Beta-PGM__Phosphata"/>
    <property type="match status" value="1"/>
</dbReference>
<keyword evidence="2" id="KW-0378">Hydrolase</keyword>
<evidence type="ECO:0000313" key="3">
    <source>
        <dbReference type="Proteomes" id="UP001500840"/>
    </source>
</evidence>
<sequence>MNEFDTTGSQSSDEHADAARKPVRGVALDMDGLLIDTERLYWQVGDTLLQRRGYRYSRELQARMMGRIGVSAIAQMIEMHDLSDSAEALLAESDELYGALLAEQLRPMPGLSQWMDALQRSGLPFGLATSSQRKFVDVILPTFDWSGQLAFVLTGNDVVNGKPHPEMYLTAAEKMQIPASDMLVLEDSGNGCAAALAAGAQTVAVPSEHTKDQSFSGVMLIADSLLDPRLYELIDTSR</sequence>
<dbReference type="EMBL" id="BAABGA010000120">
    <property type="protein sequence ID" value="GAA4471180.1"/>
    <property type="molecule type" value="Genomic_DNA"/>
</dbReference>
<protein>
    <submittedName>
        <fullName evidence="2">HAD-IA family hydrolase</fullName>
    </submittedName>
</protein>
<dbReference type="SFLD" id="SFLDG01135">
    <property type="entry name" value="C1.5.6:_HAD__Beta-PGM__Phospha"/>
    <property type="match status" value="1"/>
</dbReference>
<dbReference type="NCBIfam" id="TIGR01509">
    <property type="entry name" value="HAD-SF-IA-v3"/>
    <property type="match status" value="1"/>
</dbReference>
<dbReference type="InterPro" id="IPR006439">
    <property type="entry name" value="HAD-SF_hydro_IA"/>
</dbReference>
<feature type="region of interest" description="Disordered" evidence="1">
    <location>
        <begin position="1"/>
        <end position="20"/>
    </location>
</feature>
<dbReference type="PANTHER" id="PTHR18901">
    <property type="entry name" value="2-DEOXYGLUCOSE-6-PHOSPHATE PHOSPHATASE 2"/>
    <property type="match status" value="1"/>
</dbReference>
<accession>A0ABP8NUN9</accession>